<dbReference type="OrthoDB" id="10038493at2759"/>
<keyword evidence="1" id="KW-1017">Isopeptide bond</keyword>
<dbReference type="EMBL" id="CACRXK020006492">
    <property type="protein sequence ID" value="CAB4009561.1"/>
    <property type="molecule type" value="Genomic_DNA"/>
</dbReference>
<proteinExistence type="predicted"/>
<evidence type="ECO:0000256" key="3">
    <source>
        <dbReference type="ARBA" id="ARBA00022843"/>
    </source>
</evidence>
<comment type="caution">
    <text evidence="4">The sequence shown here is derived from an EMBL/GenBank/DDBJ whole genome shotgun (WGS) entry which is preliminary data.</text>
</comment>
<accession>A0A6S7IVQ5</accession>
<keyword evidence="5" id="KW-1185">Reference proteome</keyword>
<dbReference type="PANTHER" id="PTHR46963">
    <property type="entry name" value="SIMILAR TO RIKEN CDNA E130308A19"/>
    <property type="match status" value="1"/>
</dbReference>
<evidence type="ECO:0000256" key="2">
    <source>
        <dbReference type="ARBA" id="ARBA00022553"/>
    </source>
</evidence>
<name>A0A6S7IVQ5_PARCT</name>
<protein>
    <submittedName>
        <fullName evidence="4">Zinc finger MYM-type 2-like</fullName>
    </submittedName>
</protein>
<dbReference type="PANTHER" id="PTHR46963:SF2">
    <property type="match status" value="1"/>
</dbReference>
<reference evidence="4" key="1">
    <citation type="submission" date="2020-04" db="EMBL/GenBank/DDBJ databases">
        <authorList>
            <person name="Alioto T."/>
            <person name="Alioto T."/>
            <person name="Gomez Garrido J."/>
        </authorList>
    </citation>
    <scope>NUCLEOTIDE SEQUENCE</scope>
    <source>
        <strain evidence="4">A484AB</strain>
    </source>
</reference>
<gene>
    <name evidence="4" type="ORF">PACLA_8A006948</name>
</gene>
<dbReference type="Proteomes" id="UP001152795">
    <property type="component" value="Unassembled WGS sequence"/>
</dbReference>
<dbReference type="Pfam" id="PF12012">
    <property type="entry name" value="DUF3504"/>
    <property type="match status" value="1"/>
</dbReference>
<evidence type="ECO:0000256" key="1">
    <source>
        <dbReference type="ARBA" id="ARBA00022499"/>
    </source>
</evidence>
<keyword evidence="2" id="KW-0597">Phosphoprotein</keyword>
<dbReference type="InterPro" id="IPR021893">
    <property type="entry name" value="ZMYM2-like_C"/>
</dbReference>
<evidence type="ECO:0000313" key="4">
    <source>
        <dbReference type="EMBL" id="CAB4009561.1"/>
    </source>
</evidence>
<dbReference type="InterPro" id="IPR042838">
    <property type="entry name" value="KIAA1958"/>
</dbReference>
<sequence length="523" mass="59612">MGCECGKPLKLGQLQKEADPEAALFECNEAGCSQSFDSYDAFQDHVNFGHYTPVSKSQESTYDKLHREWVLKFSSMTVNQEALHQPSASSDVTTASEPRKSGWALQKPIGSGTLFSERVKQYLQSCFYIGVRTGRKADPAQVSVDMRNDKIADGQRAFSREEWLTKVQIKGFFSRLAAAQRTTGARDPLYRRAYDCKFKDGIPEEGWFSRDDKMNRLGTIQRRPYHLEYTAWFKCRWCRDQPYNIFSLLLMVVKSLCNNTELSTAQLLSLYSGEKRKHLDISFLGTKNETRSIEDIPSAELNLYLSEFIIKVCTKQNKDYEPNSLCSMVASFKRCLKKKNYGLNIMKDLQFQETRKALLSKQKDLKQQEKGNKPNALSALSEDDIAVLYEKELLGTSSPDALLNTLWFNNTIHFGLPGCKEHRNMTWGDVKLHKTVCGEEYLEYSERQTKTCSGQDTRDVQKVTPRMFSLPGNERDPIAVYKVFAEKHPAEMDSDNSPFFLAVNNLKKPESVSCKAQKSPSQG</sequence>
<dbReference type="InterPro" id="IPR013087">
    <property type="entry name" value="Znf_C2H2_type"/>
</dbReference>
<dbReference type="PROSITE" id="PS00028">
    <property type="entry name" value="ZINC_FINGER_C2H2_1"/>
    <property type="match status" value="1"/>
</dbReference>
<keyword evidence="3" id="KW-0832">Ubl conjugation</keyword>
<organism evidence="4 5">
    <name type="scientific">Paramuricea clavata</name>
    <name type="common">Red gorgonian</name>
    <name type="synonym">Violescent sea-whip</name>
    <dbReference type="NCBI Taxonomy" id="317549"/>
    <lineage>
        <taxon>Eukaryota</taxon>
        <taxon>Metazoa</taxon>
        <taxon>Cnidaria</taxon>
        <taxon>Anthozoa</taxon>
        <taxon>Octocorallia</taxon>
        <taxon>Malacalcyonacea</taxon>
        <taxon>Plexauridae</taxon>
        <taxon>Paramuricea</taxon>
    </lineage>
</organism>
<dbReference type="AlphaFoldDB" id="A0A6S7IVQ5"/>
<evidence type="ECO:0000313" key="5">
    <source>
        <dbReference type="Proteomes" id="UP001152795"/>
    </source>
</evidence>